<dbReference type="STRING" id="1151754.M9LNH3"/>
<dbReference type="GO" id="GO:0003743">
    <property type="term" value="F:translation initiation factor activity"/>
    <property type="evidence" value="ECO:0007669"/>
    <property type="project" value="UniProtKB-KW"/>
</dbReference>
<evidence type="ECO:0000313" key="6">
    <source>
        <dbReference type="Proteomes" id="UP000011976"/>
    </source>
</evidence>
<keyword evidence="5" id="KW-0648">Protein biosynthesis</keyword>
<evidence type="ECO:0000256" key="2">
    <source>
        <dbReference type="ARBA" id="ARBA00022679"/>
    </source>
</evidence>
<feature type="domain" description="N-acetyltransferase" evidence="4">
    <location>
        <begin position="14"/>
        <end position="210"/>
    </location>
</feature>
<dbReference type="InterPro" id="IPR016181">
    <property type="entry name" value="Acyl_CoA_acyltransferase"/>
</dbReference>
<sequence length="256" mass="29144">MRINRNAVLVGRRSVLVPYRKQHVPRYHEWMKDPLIQEQTASEPLSLEQEYEMQQSWAVDEDKLTFIILARPDTGSNGNEDNDTIDLLSKCTMVGDVNIFLNARHEYDDEDEEQARKDSSSQPADIFDAECEIMIAEHGYRRKGIAREALKMMFEYVTAAPTPTAESGKMPQVDKPSSHCSLPIPPEWLTCKISLTNQASIQLFESLGFTRQSVSEVWQEVEMRLTDNSRALPRQDGGTSTTSSSSILQVLFWPED</sequence>
<dbReference type="EMBL" id="DF196775">
    <property type="protein sequence ID" value="GAC73371.1"/>
    <property type="molecule type" value="Genomic_DNA"/>
</dbReference>
<comment type="similarity">
    <text evidence="1">Belongs to the acetyltransferase family. GNAT subfamily.</text>
</comment>
<dbReference type="Proteomes" id="UP000011976">
    <property type="component" value="Unassembled WGS sequence"/>
</dbReference>
<dbReference type="SUPFAM" id="SSF55729">
    <property type="entry name" value="Acyl-CoA N-acyltransferases (Nat)"/>
    <property type="match status" value="1"/>
</dbReference>
<accession>M9LNH3</accession>
<organism evidence="5 6">
    <name type="scientific">Pseudozyma antarctica (strain T-34)</name>
    <name type="common">Yeast</name>
    <name type="synonym">Candida antarctica</name>
    <dbReference type="NCBI Taxonomy" id="1151754"/>
    <lineage>
        <taxon>Eukaryota</taxon>
        <taxon>Fungi</taxon>
        <taxon>Dikarya</taxon>
        <taxon>Basidiomycota</taxon>
        <taxon>Ustilaginomycotina</taxon>
        <taxon>Ustilaginomycetes</taxon>
        <taxon>Ustilaginales</taxon>
        <taxon>Ustilaginaceae</taxon>
        <taxon>Moesziomyces</taxon>
    </lineage>
</organism>
<keyword evidence="3" id="KW-0012">Acyltransferase</keyword>
<evidence type="ECO:0000256" key="3">
    <source>
        <dbReference type="ARBA" id="ARBA00023315"/>
    </source>
</evidence>
<proteinExistence type="inferred from homology"/>
<keyword evidence="5" id="KW-0396">Initiation factor</keyword>
<dbReference type="PANTHER" id="PTHR13256:SF16">
    <property type="entry name" value="ALPHA_BETA-TUBULIN-N-ACETYLTRANSFERASE 9"/>
    <property type="match status" value="1"/>
</dbReference>
<dbReference type="InterPro" id="IPR000182">
    <property type="entry name" value="GNAT_dom"/>
</dbReference>
<protein>
    <submittedName>
        <fullName evidence="5">Translation initiation factor 2C</fullName>
    </submittedName>
</protein>
<dbReference type="GO" id="GO:0008080">
    <property type="term" value="F:N-acetyltransferase activity"/>
    <property type="evidence" value="ECO:0007669"/>
    <property type="project" value="InterPro"/>
</dbReference>
<evidence type="ECO:0000313" key="5">
    <source>
        <dbReference type="EMBL" id="GAC73371.1"/>
    </source>
</evidence>
<dbReference type="AlphaFoldDB" id="M9LNH3"/>
<evidence type="ECO:0000259" key="4">
    <source>
        <dbReference type="Pfam" id="PF13302"/>
    </source>
</evidence>
<gene>
    <name evidence="5" type="ORF">PANT_9d00072</name>
</gene>
<dbReference type="InterPro" id="IPR039135">
    <property type="entry name" value="NAT9-like"/>
</dbReference>
<dbReference type="PANTHER" id="PTHR13256">
    <property type="entry name" value="N-ACETYLTRANSFERASE 9"/>
    <property type="match status" value="1"/>
</dbReference>
<name>M9LNH3_PSEA3</name>
<dbReference type="Pfam" id="PF13302">
    <property type="entry name" value="Acetyltransf_3"/>
    <property type="match status" value="1"/>
</dbReference>
<evidence type="ECO:0000256" key="1">
    <source>
        <dbReference type="ARBA" id="ARBA00009342"/>
    </source>
</evidence>
<keyword evidence="2" id="KW-0808">Transferase</keyword>
<reference evidence="6" key="1">
    <citation type="journal article" date="2013" name="Genome Announc.">
        <title>Genome sequence of the basidiomycetous yeast Pseudozyma antarctica T-34, a producer of the glycolipid biosurfactants mannosylerythritol lipids.</title>
        <authorList>
            <person name="Morita T."/>
            <person name="Koike H."/>
            <person name="Koyama Y."/>
            <person name="Hagiwara H."/>
            <person name="Ito E."/>
            <person name="Fukuoka T."/>
            <person name="Imura T."/>
            <person name="Machida M."/>
            <person name="Kitamoto D."/>
        </authorList>
    </citation>
    <scope>NUCLEOTIDE SEQUENCE [LARGE SCALE GENOMIC DNA]</scope>
    <source>
        <strain evidence="6">T-34</strain>
    </source>
</reference>
<dbReference type="Gene3D" id="3.40.630.30">
    <property type="match status" value="1"/>
</dbReference>
<dbReference type="OrthoDB" id="5043642at2759"/>